<dbReference type="KEGG" id="sphu:SPPYR_1519"/>
<accession>A0A1Y5PRM1</accession>
<organism evidence="1">
    <name type="scientific">uncultured Sphingopyxis sp</name>
    <dbReference type="NCBI Taxonomy" id="310581"/>
    <lineage>
        <taxon>Bacteria</taxon>
        <taxon>Pseudomonadati</taxon>
        <taxon>Pseudomonadota</taxon>
        <taxon>Alphaproteobacteria</taxon>
        <taxon>Sphingomonadales</taxon>
        <taxon>Sphingomonadaceae</taxon>
        <taxon>Sphingopyxis</taxon>
        <taxon>environmental samples</taxon>
    </lineage>
</organism>
<evidence type="ECO:0000313" key="1">
    <source>
        <dbReference type="EMBL" id="SBV32639.1"/>
    </source>
</evidence>
<sequence>MGAGVGKRVRGDLYIHRSALKALDPGQRKIIEEADARAGCPPWNVARLGKEAVGLLYYADFERDAFPRLVAATRVDHATSKIGRIAYEGSLNPFILHRKELLLLRDDPRRPAWTELTEKLDRLGLFEDRNRIGRLSAWRAILAAAGLDGQGQPL</sequence>
<name>A0A1Y5PRM1_9SPHN</name>
<dbReference type="EMBL" id="LT598653">
    <property type="protein sequence ID" value="SBV32639.1"/>
    <property type="molecule type" value="Genomic_DNA"/>
</dbReference>
<reference evidence="1" key="1">
    <citation type="submission" date="2016-03" db="EMBL/GenBank/DDBJ databases">
        <authorList>
            <person name="Ploux O."/>
        </authorList>
    </citation>
    <scope>NUCLEOTIDE SEQUENCE</scope>
    <source>
        <strain evidence="1">UC10</strain>
    </source>
</reference>
<proteinExistence type="predicted"/>
<dbReference type="RefSeq" id="WP_184101055.1">
    <property type="nucleotide sequence ID" value="NZ_LT598653.1"/>
</dbReference>
<gene>
    <name evidence="1" type="ORF">SPPYR_1519</name>
</gene>
<dbReference type="AlphaFoldDB" id="A0A1Y5PRM1"/>
<protein>
    <submittedName>
        <fullName evidence="1">Uncharacterized protein</fullName>
    </submittedName>
</protein>